<reference evidence="2" key="1">
    <citation type="submission" date="2017-06" db="EMBL/GenBank/DDBJ databases">
        <authorList>
            <person name="Cremers G."/>
        </authorList>
    </citation>
    <scope>NUCLEOTIDE SEQUENCE [LARGE SCALE GENOMIC DNA]</scope>
</reference>
<name>A0A284VIS9_9EURY</name>
<keyword evidence="2" id="KW-1185">Reference proteome</keyword>
<proteinExistence type="predicted"/>
<dbReference type="Proteomes" id="UP000218615">
    <property type="component" value="Unassembled WGS sequence"/>
</dbReference>
<dbReference type="EMBL" id="FZMP01000011">
    <property type="protein sequence ID" value="SNQ59151.1"/>
    <property type="molecule type" value="Genomic_DNA"/>
</dbReference>
<dbReference type="AlphaFoldDB" id="A0A284VIS9"/>
<protein>
    <submittedName>
        <fullName evidence="1">Uncharacterized protein</fullName>
    </submittedName>
</protein>
<gene>
    <name evidence="1" type="ORF">MNV_1080004</name>
</gene>
<sequence>MITHTLNSFENIFVKEVKCRLKINSILNRRAKMHANLFYSAQRKKQGSFRL</sequence>
<organism evidence="1 2">
    <name type="scientific">Candidatus Methanoperedens nitratireducens</name>
    <dbReference type="NCBI Taxonomy" id="1392998"/>
    <lineage>
        <taxon>Archaea</taxon>
        <taxon>Methanobacteriati</taxon>
        <taxon>Methanobacteriota</taxon>
        <taxon>Stenosarchaea group</taxon>
        <taxon>Methanomicrobia</taxon>
        <taxon>Methanosarcinales</taxon>
        <taxon>ANME-2 cluster</taxon>
        <taxon>Candidatus Methanoperedentaceae</taxon>
        <taxon>Candidatus Methanoperedens</taxon>
    </lineage>
</organism>
<evidence type="ECO:0000313" key="1">
    <source>
        <dbReference type="EMBL" id="SNQ59151.1"/>
    </source>
</evidence>
<accession>A0A284VIS9</accession>
<evidence type="ECO:0000313" key="2">
    <source>
        <dbReference type="Proteomes" id="UP000218615"/>
    </source>
</evidence>